<keyword evidence="1" id="KW-0315">Glutamine amidotransferase</keyword>
<protein>
    <recommendedName>
        <fullName evidence="4">DRTGG domain-containing protein</fullName>
    </recommendedName>
</protein>
<dbReference type="Gene3D" id="3.40.50.300">
    <property type="entry name" value="P-loop containing nucleotide triphosphate hydrolases"/>
    <property type="match status" value="1"/>
</dbReference>
<dbReference type="InterPro" id="IPR028979">
    <property type="entry name" value="Ser_kin/Pase_Hpr-like_N_sf"/>
</dbReference>
<dbReference type="Proteomes" id="UP000283543">
    <property type="component" value="Unassembled WGS sequence"/>
</dbReference>
<gene>
    <name evidence="2" type="ORF">DYB34_002839</name>
</gene>
<dbReference type="SUPFAM" id="SSF75138">
    <property type="entry name" value="HprK N-terminal domain-like"/>
    <property type="match status" value="1"/>
</dbReference>
<evidence type="ECO:0000256" key="1">
    <source>
        <dbReference type="ARBA" id="ARBA00022962"/>
    </source>
</evidence>
<comment type="caution">
    <text evidence="2">The sequence shown here is derived from an EMBL/GenBank/DDBJ whole genome shotgun (WGS) entry which is preliminary data.</text>
</comment>
<accession>A0A3R6ZIJ6</accession>
<dbReference type="SUPFAM" id="SSF52540">
    <property type="entry name" value="P-loop containing nucleoside triphosphate hydrolases"/>
    <property type="match status" value="1"/>
</dbReference>
<name>A0A3R6ZIJ6_APHAT</name>
<proteinExistence type="predicted"/>
<organism evidence="2 3">
    <name type="scientific">Aphanomyces astaci</name>
    <name type="common">Crayfish plague agent</name>
    <dbReference type="NCBI Taxonomy" id="112090"/>
    <lineage>
        <taxon>Eukaryota</taxon>
        <taxon>Sar</taxon>
        <taxon>Stramenopiles</taxon>
        <taxon>Oomycota</taxon>
        <taxon>Saprolegniomycetes</taxon>
        <taxon>Saprolegniales</taxon>
        <taxon>Verrucalvaceae</taxon>
        <taxon>Aphanomyces</taxon>
    </lineage>
</organism>
<dbReference type="EMBL" id="QUTB01004851">
    <property type="protein sequence ID" value="RHY59331.1"/>
    <property type="molecule type" value="Genomic_DNA"/>
</dbReference>
<dbReference type="Pfam" id="PF13500">
    <property type="entry name" value="AAA_26"/>
    <property type="match status" value="1"/>
</dbReference>
<dbReference type="Gene3D" id="3.40.1390.20">
    <property type="entry name" value="HprK N-terminal domain-like"/>
    <property type="match status" value="1"/>
</dbReference>
<sequence length="385" mass="42424">MTIAHSIKKHLLVLSTGQHVGKTTTSLGLVAHLQERFSLEVHGTTIPKKEVAYCKPVGQQHVPVGGGLRVDKDSFLFKEHFGLVHDYKDMSPVIFPDGFTRDYIDGKVTAAELTESVRVAHRHLMDTSEFVVVEGTGHTGVGSICDINNAQVAAELGMDAICIALGGLGSSFDQLALNREMLLKHGVQLKGVILNKVDPAKLDMVQDYFSRALKRWDVPLVGCIPQLDDLSHPSMSDYSKLFHSDLISGHDAKLRYFAHVRLALAPVDSRNVFKPVPSQLVITHSGRGDVIDAILANQAEYRRRGENLHPGLIMTGWDHPSPSLIARLNEGNIPCIYVPPTTCDSFQLTAKIAGFTAKLNRYDTKRLHLATQHVRDHVNFDLLGI</sequence>
<dbReference type="VEuPathDB" id="FungiDB:H257_11421"/>
<dbReference type="PANTHER" id="PTHR21343">
    <property type="entry name" value="DETHIOBIOTIN SYNTHETASE"/>
    <property type="match status" value="1"/>
</dbReference>
<evidence type="ECO:0008006" key="4">
    <source>
        <dbReference type="Google" id="ProtNLM"/>
    </source>
</evidence>
<dbReference type="InterPro" id="IPR027417">
    <property type="entry name" value="P-loop_NTPase"/>
</dbReference>
<dbReference type="CDD" id="cd03109">
    <property type="entry name" value="DTBS"/>
    <property type="match status" value="1"/>
</dbReference>
<dbReference type="PANTHER" id="PTHR21343:SF8">
    <property type="entry name" value="DRTGG DOMAIN-CONTAINING PROTEIN"/>
    <property type="match status" value="1"/>
</dbReference>
<dbReference type="AlphaFoldDB" id="A0A3R6ZIJ6"/>
<reference evidence="2 3" key="1">
    <citation type="submission" date="2018-08" db="EMBL/GenBank/DDBJ databases">
        <title>Aphanomyces genome sequencing and annotation.</title>
        <authorList>
            <person name="Minardi D."/>
            <person name="Oidtmann B."/>
            <person name="Van Der Giezen M."/>
            <person name="Studholme D.J."/>
        </authorList>
    </citation>
    <scope>NUCLEOTIDE SEQUENCE [LARGE SCALE GENOMIC DNA]</scope>
    <source>
        <strain evidence="2 3">Si</strain>
    </source>
</reference>
<evidence type="ECO:0000313" key="2">
    <source>
        <dbReference type="EMBL" id="RHY59331.1"/>
    </source>
</evidence>
<evidence type="ECO:0000313" key="3">
    <source>
        <dbReference type="Proteomes" id="UP000283543"/>
    </source>
</evidence>